<evidence type="ECO:0000256" key="2">
    <source>
        <dbReference type="SAM" id="MobiDB-lite"/>
    </source>
</evidence>
<dbReference type="CDD" id="cd00063">
    <property type="entry name" value="FN3"/>
    <property type="match status" value="5"/>
</dbReference>
<dbReference type="Proteomes" id="UP000267096">
    <property type="component" value="Unassembled WGS sequence"/>
</dbReference>
<feature type="domain" description="Fibronectin type-III" evidence="3">
    <location>
        <begin position="805"/>
        <end position="921"/>
    </location>
</feature>
<dbReference type="InterPro" id="IPR013783">
    <property type="entry name" value="Ig-like_fold"/>
</dbReference>
<accession>A0A0M3K2N7</accession>
<evidence type="ECO:0000256" key="1">
    <source>
        <dbReference type="ARBA" id="ARBA00022737"/>
    </source>
</evidence>
<protein>
    <submittedName>
        <fullName evidence="6">Fibronectin type III domain-containing protein 3B</fullName>
    </submittedName>
</protein>
<proteinExistence type="predicted"/>
<feature type="domain" description="Fibronectin type-III" evidence="3">
    <location>
        <begin position="922"/>
        <end position="1017"/>
    </location>
</feature>
<dbReference type="SMART" id="SM00060">
    <property type="entry name" value="FN3"/>
    <property type="match status" value="8"/>
</dbReference>
<reference evidence="6" key="1">
    <citation type="submission" date="2017-02" db="UniProtKB">
        <authorList>
            <consortium name="WormBaseParasite"/>
        </authorList>
    </citation>
    <scope>IDENTIFICATION</scope>
</reference>
<keyword evidence="5" id="KW-1185">Reference proteome</keyword>
<feature type="region of interest" description="Disordered" evidence="2">
    <location>
        <begin position="576"/>
        <end position="598"/>
    </location>
</feature>
<dbReference type="AlphaFoldDB" id="A0A0M3K2N7"/>
<dbReference type="Gene3D" id="2.60.40.10">
    <property type="entry name" value="Immunoglobulins"/>
    <property type="match status" value="8"/>
</dbReference>
<feature type="compositionally biased region" description="Low complexity" evidence="2">
    <location>
        <begin position="688"/>
        <end position="698"/>
    </location>
</feature>
<dbReference type="InterPro" id="IPR036116">
    <property type="entry name" value="FN3_sf"/>
</dbReference>
<feature type="domain" description="Fibronectin type-III" evidence="3">
    <location>
        <begin position="386"/>
        <end position="482"/>
    </location>
</feature>
<dbReference type="EMBL" id="UYRR01031833">
    <property type="protein sequence ID" value="VDK52873.1"/>
    <property type="molecule type" value="Genomic_DNA"/>
</dbReference>
<reference evidence="4 5" key="2">
    <citation type="submission" date="2018-11" db="EMBL/GenBank/DDBJ databases">
        <authorList>
            <consortium name="Pathogen Informatics"/>
        </authorList>
    </citation>
    <scope>NUCLEOTIDE SEQUENCE [LARGE SCALE GENOMIC DNA]</scope>
</reference>
<evidence type="ECO:0000313" key="5">
    <source>
        <dbReference type="Proteomes" id="UP000267096"/>
    </source>
</evidence>
<dbReference type="SUPFAM" id="SSF49265">
    <property type="entry name" value="Fibronectin type III"/>
    <property type="match status" value="5"/>
</dbReference>
<evidence type="ECO:0000313" key="4">
    <source>
        <dbReference type="EMBL" id="VDK52873.1"/>
    </source>
</evidence>
<evidence type="ECO:0000259" key="3">
    <source>
        <dbReference type="PROSITE" id="PS50853"/>
    </source>
</evidence>
<dbReference type="PANTHER" id="PTHR13817:SF73">
    <property type="entry name" value="FIBRONECTIN TYPE-III DOMAIN-CONTAINING PROTEIN"/>
    <property type="match status" value="1"/>
</dbReference>
<dbReference type="PANTHER" id="PTHR13817">
    <property type="entry name" value="TITIN"/>
    <property type="match status" value="1"/>
</dbReference>
<feature type="domain" description="Fibronectin type-III" evidence="3">
    <location>
        <begin position="1019"/>
        <end position="1113"/>
    </location>
</feature>
<dbReference type="OrthoDB" id="443915at2759"/>
<keyword evidence="1" id="KW-0677">Repeat</keyword>
<feature type="domain" description="Fibronectin type-III" evidence="3">
    <location>
        <begin position="704"/>
        <end position="800"/>
    </location>
</feature>
<dbReference type="InterPro" id="IPR003961">
    <property type="entry name" value="FN3_dom"/>
</dbReference>
<evidence type="ECO:0000313" key="6">
    <source>
        <dbReference type="WBParaSite" id="ASIM_0001519201-mRNA-1"/>
    </source>
</evidence>
<dbReference type="InterPro" id="IPR050964">
    <property type="entry name" value="Striated_Muscle_Regulatory"/>
</dbReference>
<dbReference type="Pfam" id="PF00041">
    <property type="entry name" value="fn3"/>
    <property type="match status" value="1"/>
</dbReference>
<sequence>MKNVDFSDVPVNVKSGWPVAHSVLLNNGLAPVYMSCNTVPTSSSSPTPLYSDHGRPIMAPNLAQRAPLPMSSNDLFVHIQTGEVLSILVGNDVQHIAGPATVRMVNQAGMSPSALPLHVPPGHMVQQIVDEQGILRHLILSPETTPTSRINAVCTSAPSTINTTPSSNPISNNQMKTYLHQSPSPPVVPPYPPPNIPFTAPSNTADLNEEGMVRKSWVPHGKKASSSLSATHLNGAHLIHVPYATADEHEQSQSGASANEEEEWERLIEMLSRMQPPQILRVAAKEADISWQELDTSEASANGGPFPQIDASEFTYEIVLFESVQNGRIVSSYRCEPDSGNRVRLCRLRPNTDYYVHLRASLEERCLQGSPSSAVKFRTLCTVPECPQPPRLISKTQHSLTIAWRPAIDNGSPIILYRIQIAVDKNEEENENDYEVVYEGLSEQTTIKGLLSSTRYKIRLIAINSEGESQPSASFTIVTCPIHPPKQPLPPKLVSLSSNTVKLSWVDIPQHYYTLEMSDATRSKEFTSVCERAQQSSANITDLSSNHVYHFRLIAHNDAGASDVSEALIVRIPQINNSDTNENNNNNGNSNNITPPDSPLKPFIISNVKSRVEIGWNKLKSNGNNNNVNFVLEGSYNEQQWNVLYKGSATSALVRDGQLNTFRVAAIRKQIQSEWSEILKIKREQPTSSSSSKQQQQQMVSVGKCSKPKINEVSKGCIRVEWQSPLQKQQQNLLSRYDISYQLRRINVQPTKILYQGESTSFDIKECKAGDEFELDVRAILAERDGASKRIFEGEWSDMAALSIPIQAPSPPQDISLDSKFIIHWNKPANDNGASITQYLIERTLLKSSSTSAKSTTRNDEKAEEKEENGWMKRYKRSDESNEEYVGDGKPGCRYQLCVYAINQAGTSLPSECVYVTIPTMPPSIPQSFSVAPQGCRQLRASWRAAPCNGSEVIEYVINVIDEKKGEQIRTIRIADDFECSIDGLESDHMYKIDISAVNSVGKGEVATCVVSTLPPPPPPPQLICSEAGPSYLKLKWKHSPNICMNTTPSLYYYLEKENDSGKFSPIYEGDNRYAKVRSLNENSKYRFRIRCLSRESGMGEWSSAYEFETEQHPPPTIRGNIIVNEISSNNFQVEWPPLKSISSLSSSLNKNNDINSTSDHLFYRLQLSNRSNPTSKSSTNWKTVHYLNFDFVGQTLVI</sequence>
<organism evidence="6">
    <name type="scientific">Anisakis simplex</name>
    <name type="common">Herring worm</name>
    <dbReference type="NCBI Taxonomy" id="6269"/>
    <lineage>
        <taxon>Eukaryota</taxon>
        <taxon>Metazoa</taxon>
        <taxon>Ecdysozoa</taxon>
        <taxon>Nematoda</taxon>
        <taxon>Chromadorea</taxon>
        <taxon>Rhabditida</taxon>
        <taxon>Spirurina</taxon>
        <taxon>Ascaridomorpha</taxon>
        <taxon>Ascaridoidea</taxon>
        <taxon>Anisakidae</taxon>
        <taxon>Anisakis</taxon>
        <taxon>Anisakis simplex complex</taxon>
    </lineage>
</organism>
<feature type="region of interest" description="Disordered" evidence="2">
    <location>
        <begin position="682"/>
        <end position="701"/>
    </location>
</feature>
<feature type="region of interest" description="Disordered" evidence="2">
    <location>
        <begin position="850"/>
        <end position="872"/>
    </location>
</feature>
<gene>
    <name evidence="4" type="ORF">ASIM_LOCUS14602</name>
</gene>
<dbReference type="PROSITE" id="PS50853">
    <property type="entry name" value="FN3"/>
    <property type="match status" value="7"/>
</dbReference>
<feature type="domain" description="Fibronectin type-III" evidence="3">
    <location>
        <begin position="273"/>
        <end position="385"/>
    </location>
</feature>
<feature type="compositionally biased region" description="Basic and acidic residues" evidence="2">
    <location>
        <begin position="857"/>
        <end position="871"/>
    </location>
</feature>
<feature type="compositionally biased region" description="Low complexity" evidence="2">
    <location>
        <begin position="576"/>
        <end position="592"/>
    </location>
</feature>
<name>A0A0M3K2N7_ANISI</name>
<feature type="domain" description="Fibronectin type-III" evidence="3">
    <location>
        <begin position="487"/>
        <end position="575"/>
    </location>
</feature>
<dbReference type="WBParaSite" id="ASIM_0001519201-mRNA-1">
    <property type="protein sequence ID" value="ASIM_0001519201-mRNA-1"/>
    <property type="gene ID" value="ASIM_0001519201"/>
</dbReference>